<feature type="domain" description="YgjP-like metallopeptidase" evidence="1">
    <location>
        <begin position="36"/>
        <end position="232"/>
    </location>
</feature>
<keyword evidence="3" id="KW-1185">Reference proteome</keyword>
<dbReference type="InterPro" id="IPR053136">
    <property type="entry name" value="UTP_pyrophosphatase-like"/>
</dbReference>
<accession>A0A512H3Q9</accession>
<evidence type="ECO:0000259" key="1">
    <source>
        <dbReference type="Pfam" id="PF01863"/>
    </source>
</evidence>
<organism evidence="2 3">
    <name type="scientific">Pararhodospirillum oryzae</name>
    <dbReference type="NCBI Taxonomy" id="478448"/>
    <lineage>
        <taxon>Bacteria</taxon>
        <taxon>Pseudomonadati</taxon>
        <taxon>Pseudomonadota</taxon>
        <taxon>Alphaproteobacteria</taxon>
        <taxon>Rhodospirillales</taxon>
        <taxon>Rhodospirillaceae</taxon>
        <taxon>Pararhodospirillum</taxon>
    </lineage>
</organism>
<dbReference type="CDD" id="cd07344">
    <property type="entry name" value="M48_yhfN_like"/>
    <property type="match status" value="1"/>
</dbReference>
<sequence length="242" mass="26859">MRCGGPDGISRLAMGTHITIEGRSIPLRFRTSPRSRRLSLRLDSTGDGLIVVAPPHVPESVLHDFVLGKGEWVALQLRTLPQRVPFADGAVIPILGVPHTVRHLPEARRGVWAEEGVLGVSGEAAHVARRLTDWLRQRARDHLVERVRVYANRLGVSPTGVTLRDTRTRWGSCAACGRLSFSWRLILAPPAVVDYVSAHEVAHLVEFNHSPRFWSLVADLVGECDAARHWLKVEGLTLHRYG</sequence>
<proteinExistence type="predicted"/>
<protein>
    <recommendedName>
        <fullName evidence="1">YgjP-like metallopeptidase domain-containing protein</fullName>
    </recommendedName>
</protein>
<comment type="caution">
    <text evidence="2">The sequence shown here is derived from an EMBL/GenBank/DDBJ whole genome shotgun (WGS) entry which is preliminary data.</text>
</comment>
<dbReference type="Proteomes" id="UP000321567">
    <property type="component" value="Unassembled WGS sequence"/>
</dbReference>
<dbReference type="Gene3D" id="3.30.2010.10">
    <property type="entry name" value="Metalloproteases ('zincins'), catalytic domain"/>
    <property type="match status" value="1"/>
</dbReference>
<dbReference type="PANTHER" id="PTHR30399">
    <property type="entry name" value="UNCHARACTERIZED PROTEIN YGJP"/>
    <property type="match status" value="1"/>
</dbReference>
<evidence type="ECO:0000313" key="2">
    <source>
        <dbReference type="EMBL" id="GEO80095.1"/>
    </source>
</evidence>
<gene>
    <name evidence="2" type="ORF">ROR02_02260</name>
</gene>
<dbReference type="Pfam" id="PF01863">
    <property type="entry name" value="YgjP-like"/>
    <property type="match status" value="1"/>
</dbReference>
<reference evidence="2 3" key="1">
    <citation type="submission" date="2019-07" db="EMBL/GenBank/DDBJ databases">
        <title>Whole genome shotgun sequence of Rhodospirillum oryzae NBRC 107573.</title>
        <authorList>
            <person name="Hosoyama A."/>
            <person name="Uohara A."/>
            <person name="Ohji S."/>
            <person name="Ichikawa N."/>
        </authorList>
    </citation>
    <scope>NUCLEOTIDE SEQUENCE [LARGE SCALE GENOMIC DNA]</scope>
    <source>
        <strain evidence="2 3">NBRC 107573</strain>
    </source>
</reference>
<dbReference type="EMBL" id="BJZO01000003">
    <property type="protein sequence ID" value="GEO80095.1"/>
    <property type="molecule type" value="Genomic_DNA"/>
</dbReference>
<evidence type="ECO:0000313" key="3">
    <source>
        <dbReference type="Proteomes" id="UP000321567"/>
    </source>
</evidence>
<name>A0A512H3Q9_9PROT</name>
<dbReference type="PANTHER" id="PTHR30399:SF1">
    <property type="entry name" value="UTP PYROPHOSPHATASE"/>
    <property type="match status" value="1"/>
</dbReference>
<dbReference type="InterPro" id="IPR002725">
    <property type="entry name" value="YgjP-like_metallopeptidase"/>
</dbReference>
<dbReference type="AlphaFoldDB" id="A0A512H3Q9"/>